<sequence length="146" mass="16682">MDFDGVMHPEFCHESKHFMHLETFETVMRAVPHVDLVISSTWRYKRSLEQLKALFSGDVAARIVGVTRPYGQLEDVPDVLVDYEREAECRSWLGQHGRTTQEWLAVDDRSWNFRPFNPHVFLVNGEVGLNANAATKLAARIQGVLA</sequence>
<proteinExistence type="predicted"/>
<accession>C9YBC1</accession>
<organism evidence="1">
    <name type="scientific">Curvibacter symbiont subsp. Hydra magnipapillata</name>
    <dbReference type="NCBI Taxonomy" id="667019"/>
    <lineage>
        <taxon>Bacteria</taxon>
        <taxon>Pseudomonadati</taxon>
        <taxon>Pseudomonadota</taxon>
        <taxon>Betaproteobacteria</taxon>
        <taxon>Burkholderiales</taxon>
        <taxon>Comamonadaceae</taxon>
        <taxon>Curvibacter</taxon>
    </lineage>
</organism>
<name>C9YBC1_CURXX</name>
<gene>
    <name evidence="1" type="ORF">Csp_A14220</name>
</gene>
<reference evidence="1" key="1">
    <citation type="journal article" date="2010" name="Nature">
        <title>The dynamic genome of Hydra.</title>
        <authorList>
            <person name="Chapman J.A."/>
            <person name="Kirkness E.F."/>
            <person name="Simakov O."/>
            <person name="Hampson S.E."/>
            <person name="Mitros T."/>
            <person name="Weinmaier T."/>
            <person name="Rattei T."/>
            <person name="Balasubramanian P.G."/>
            <person name="Borman J."/>
            <person name="Busam D."/>
            <person name="Disbennett K."/>
            <person name="Pfannkoch C."/>
            <person name="Sumin N."/>
            <person name="Sutton G."/>
            <person name="Viswanathan L."/>
            <person name="Walenz B."/>
            <person name="Goodstein D.M."/>
            <person name="Hellsten U."/>
            <person name="Kawashima T."/>
            <person name="Prochnik S.E."/>
            <person name="Putnam N.H."/>
            <person name="Shu S."/>
            <person name="Blumberg B."/>
            <person name="Dana C.E."/>
            <person name="Gee L."/>
            <person name="Kibler D.F."/>
            <person name="Law L."/>
            <person name="Lindgens D."/>
            <person name="Martinez D.E."/>
            <person name="Peng J."/>
            <person name="Wigge P.A."/>
            <person name="Bertulat B."/>
            <person name="Guder C."/>
            <person name="Nakamura Y."/>
            <person name="Ozbek S."/>
            <person name="Watanabe H."/>
            <person name="Khalturin K."/>
            <person name="Hemmrich G."/>
            <person name="Franke A."/>
            <person name="Augustin R."/>
            <person name="Fraune S."/>
            <person name="Hayakawa E."/>
            <person name="Hayakawa S."/>
            <person name="Hirose M."/>
            <person name="Hwang J."/>
            <person name="Ikeo K."/>
            <person name="Nishimiya-Fujisawa C."/>
            <person name="Ogura A."/>
            <person name="Takahashi T."/>
            <person name="Steinmetz P.R."/>
            <person name="Zhang X."/>
            <person name="Aufschnaiter R."/>
            <person name="Eder M.K."/>
            <person name="Gorny A.K."/>
            <person name="Salvenmoser W."/>
            <person name="Heimberg A.M."/>
            <person name="Wheeler B.M."/>
            <person name="Peterson K.J."/>
            <person name="Boettger A."/>
            <person name="Tischler P."/>
            <person name="Wolf A."/>
            <person name="Gojobori T."/>
            <person name="Remington K.A."/>
            <person name="Strausberg R.L."/>
            <person name="Venter J."/>
            <person name="Technau U."/>
            <person name="Hobmayer B."/>
            <person name="Bosch T.C."/>
            <person name="Holstein T.W."/>
            <person name="Fujisawa T."/>
            <person name="Bode H.R."/>
            <person name="David C.N."/>
            <person name="Rokhsar D.S."/>
            <person name="Steele R.E."/>
        </authorList>
    </citation>
    <scope>NUCLEOTIDE SEQUENCE</scope>
</reference>
<dbReference type="Pfam" id="PF18143">
    <property type="entry name" value="HAD_SAK_2"/>
    <property type="match status" value="1"/>
</dbReference>
<protein>
    <submittedName>
        <fullName evidence="1">Uncharacterized protein</fullName>
    </submittedName>
</protein>
<evidence type="ECO:0000313" key="1">
    <source>
        <dbReference type="EMBL" id="CBA29850.1"/>
    </source>
</evidence>
<dbReference type="AlphaFoldDB" id="C9YBC1"/>
<dbReference type="EMBL" id="FN543104">
    <property type="protein sequence ID" value="CBA29850.1"/>
    <property type="molecule type" value="Genomic_DNA"/>
</dbReference>